<evidence type="ECO:0000313" key="5">
    <source>
        <dbReference type="Proteomes" id="UP000277928"/>
    </source>
</evidence>
<feature type="compositionally biased region" description="Polar residues" evidence="2">
    <location>
        <begin position="671"/>
        <end position="701"/>
    </location>
</feature>
<organism evidence="4 5">
    <name type="scientific">Litomosoides sigmodontis</name>
    <name type="common">Filarial nematode worm</name>
    <dbReference type="NCBI Taxonomy" id="42156"/>
    <lineage>
        <taxon>Eukaryota</taxon>
        <taxon>Metazoa</taxon>
        <taxon>Ecdysozoa</taxon>
        <taxon>Nematoda</taxon>
        <taxon>Chromadorea</taxon>
        <taxon>Rhabditida</taxon>
        <taxon>Spirurina</taxon>
        <taxon>Spiruromorpha</taxon>
        <taxon>Filarioidea</taxon>
        <taxon>Onchocercidae</taxon>
        <taxon>Litomosoides</taxon>
    </lineage>
</organism>
<feature type="domain" description="PDZ" evidence="3">
    <location>
        <begin position="98"/>
        <end position="161"/>
    </location>
</feature>
<feature type="coiled-coil region" evidence="1">
    <location>
        <begin position="754"/>
        <end position="788"/>
    </location>
</feature>
<keyword evidence="5" id="KW-1185">Reference proteome</keyword>
<dbReference type="AlphaFoldDB" id="A0A3P6UVK2"/>
<feature type="region of interest" description="Disordered" evidence="2">
    <location>
        <begin position="327"/>
        <end position="357"/>
    </location>
</feature>
<dbReference type="SMART" id="SM00228">
    <property type="entry name" value="PDZ"/>
    <property type="match status" value="1"/>
</dbReference>
<protein>
    <recommendedName>
        <fullName evidence="3">PDZ domain-containing protein</fullName>
    </recommendedName>
</protein>
<dbReference type="Pfam" id="PF00595">
    <property type="entry name" value="PDZ"/>
    <property type="match status" value="1"/>
</dbReference>
<dbReference type="PROSITE" id="PS50106">
    <property type="entry name" value="PDZ"/>
    <property type="match status" value="1"/>
</dbReference>
<evidence type="ECO:0000256" key="1">
    <source>
        <dbReference type="SAM" id="Coils"/>
    </source>
</evidence>
<reference evidence="4 5" key="1">
    <citation type="submission" date="2018-08" db="EMBL/GenBank/DDBJ databases">
        <authorList>
            <person name="Laetsch R D."/>
            <person name="Stevens L."/>
            <person name="Kumar S."/>
            <person name="Blaxter L. M."/>
        </authorList>
    </citation>
    <scope>NUCLEOTIDE SEQUENCE [LARGE SCALE GENOMIC DNA]</scope>
</reference>
<gene>
    <name evidence="4" type="ORF">NLS_LOCUS5717</name>
</gene>
<dbReference type="CDD" id="cd00136">
    <property type="entry name" value="PDZ_canonical"/>
    <property type="match status" value="1"/>
</dbReference>
<feature type="compositionally biased region" description="Gly residues" evidence="2">
    <location>
        <begin position="645"/>
        <end position="655"/>
    </location>
</feature>
<keyword evidence="1" id="KW-0175">Coiled coil</keyword>
<proteinExistence type="predicted"/>
<dbReference type="OrthoDB" id="447516at2759"/>
<feature type="compositionally biased region" description="Low complexity" evidence="2">
    <location>
        <begin position="329"/>
        <end position="342"/>
    </location>
</feature>
<name>A0A3P6UVK2_LITSI</name>
<feature type="region of interest" description="Disordered" evidence="2">
    <location>
        <begin position="636"/>
        <end position="718"/>
    </location>
</feature>
<dbReference type="Gene3D" id="2.30.42.10">
    <property type="match status" value="1"/>
</dbReference>
<sequence>MKGFIAAIESNVVKSGKIACNERMDKMENKAVEAIIAPAFTDKMTSCSSLTCKREDDDDDAGCLKNEKVQQKQQERCIAGSQQIASNDSRNILEDVVRCLLDRDTSALGFQIAQGSDGICISYVEPNGPADRSGNIFVGDKIKELTITFENMPFGDALTILSCASSYKIRLELERAIINDANQPDYVAEEVDTSSAPSMQQLSSLYKSYSTSDLALRLKNTHMSTNKSVSGGSFMSKQKYQLPQQTAINTINEEVLPSTTPEIPSSSNNSCLNFTCKKNDLASCMTESVVSEETIIISDPTLPVLSERTSPNDLSVQLQSTTRAETYATSNCTSNSTPSNRTRQQTTPTMPSIPIPLNNEHTVLSLMPEENCKVNEINCNGFSEYVERTHFMYSNTSVKDSIQKNCMEFCELIEPKRDSIVIEFEEERKDDCCCYYEQQQQQRQQQQQHGDEAMVKLSNCNNTFDDEVDSNFHPANMNSKNSVPSFVEAPQAVAPTTAIKVGNERQPGSITDQADVERNITRHLPNKNDDADGQFRRMNVIGGKSEINFNSNIQFSNSSEQMENFVPANHPKLNEANNKLMMKSNKSINKSPMVERKTSDACAFSNENSRRSLKSKQLRKLSDSCGSNEIVARKEVRKSSVTAAAGGGGGGGGGDGDGDDDDDGVKDEGNNGCNISQKSGAKWSPKSQSHIPVITRTPSTKSKNKLPKVDGGRSVSNSAHNKLADDIVKNDMNGASLYIAKKEALRKTYLPFSKMAKSEEMDLSKERKARLEANQALLERQQNELRTLGILP</sequence>
<evidence type="ECO:0000256" key="2">
    <source>
        <dbReference type="SAM" id="MobiDB-lite"/>
    </source>
</evidence>
<evidence type="ECO:0000313" key="4">
    <source>
        <dbReference type="EMBL" id="VDK82364.1"/>
    </source>
</evidence>
<dbReference type="SUPFAM" id="SSF50156">
    <property type="entry name" value="PDZ domain-like"/>
    <property type="match status" value="1"/>
</dbReference>
<dbReference type="EMBL" id="UYRX01000447">
    <property type="protein sequence ID" value="VDK82364.1"/>
    <property type="molecule type" value="Genomic_DNA"/>
</dbReference>
<evidence type="ECO:0000259" key="3">
    <source>
        <dbReference type="PROSITE" id="PS50106"/>
    </source>
</evidence>
<dbReference type="InterPro" id="IPR036034">
    <property type="entry name" value="PDZ_sf"/>
</dbReference>
<feature type="region of interest" description="Disordered" evidence="2">
    <location>
        <begin position="588"/>
        <end position="624"/>
    </location>
</feature>
<dbReference type="InterPro" id="IPR001478">
    <property type="entry name" value="PDZ"/>
</dbReference>
<dbReference type="OMA" id="FCELIEP"/>
<dbReference type="STRING" id="42156.A0A3P6UVK2"/>
<feature type="compositionally biased region" description="Acidic residues" evidence="2">
    <location>
        <begin position="656"/>
        <end position="665"/>
    </location>
</feature>
<accession>A0A3P6UVK2</accession>
<dbReference type="Proteomes" id="UP000277928">
    <property type="component" value="Unassembled WGS sequence"/>
</dbReference>